<dbReference type="Proteomes" id="UP000193498">
    <property type="component" value="Unassembled WGS sequence"/>
</dbReference>
<dbReference type="SUPFAM" id="SSF51735">
    <property type="entry name" value="NAD(P)-binding Rossmann-fold domains"/>
    <property type="match status" value="1"/>
</dbReference>
<evidence type="ECO:0000313" key="2">
    <source>
        <dbReference type="Proteomes" id="UP000193498"/>
    </source>
</evidence>
<reference evidence="1 2" key="1">
    <citation type="submission" date="2016-07" db="EMBL/GenBank/DDBJ databases">
        <title>Pervasive Adenine N6-methylation of Active Genes in Fungi.</title>
        <authorList>
            <consortium name="DOE Joint Genome Institute"/>
            <person name="Mondo S.J."/>
            <person name="Dannebaum R.O."/>
            <person name="Kuo R.C."/>
            <person name="Labutti K."/>
            <person name="Haridas S."/>
            <person name="Kuo A."/>
            <person name="Salamov A."/>
            <person name="Ahrendt S.R."/>
            <person name="Lipzen A."/>
            <person name="Sullivan W."/>
            <person name="Andreopoulos W.B."/>
            <person name="Clum A."/>
            <person name="Lindquist E."/>
            <person name="Daum C."/>
            <person name="Ramamoorthy G.K."/>
            <person name="Gryganskyi A."/>
            <person name="Culley D."/>
            <person name="Magnuson J.K."/>
            <person name="James T.Y."/>
            <person name="O'Malley M.A."/>
            <person name="Stajich J.E."/>
            <person name="Spatafora J.W."/>
            <person name="Visel A."/>
            <person name="Grigoriev I.V."/>
        </authorList>
    </citation>
    <scope>NUCLEOTIDE SEQUENCE [LARGE SCALE GENOMIC DNA]</scope>
    <source>
        <strain evidence="1 2">CBS 931.73</strain>
    </source>
</reference>
<dbReference type="InParanoid" id="A0A1Y1ZDI0"/>
<dbReference type="EMBL" id="MCFE01000002">
    <property type="protein sequence ID" value="ORY08301.1"/>
    <property type="molecule type" value="Genomic_DNA"/>
</dbReference>
<name>A0A1Y1ZDI0_9FUNG</name>
<accession>A0A1Y1ZDI0</accession>
<protein>
    <recommendedName>
        <fullName evidence="3">NmrA-like domain-containing protein</fullName>
    </recommendedName>
</protein>
<organism evidence="1 2">
    <name type="scientific">Basidiobolus meristosporus CBS 931.73</name>
    <dbReference type="NCBI Taxonomy" id="1314790"/>
    <lineage>
        <taxon>Eukaryota</taxon>
        <taxon>Fungi</taxon>
        <taxon>Fungi incertae sedis</taxon>
        <taxon>Zoopagomycota</taxon>
        <taxon>Entomophthoromycotina</taxon>
        <taxon>Basidiobolomycetes</taxon>
        <taxon>Basidiobolales</taxon>
        <taxon>Basidiobolaceae</taxon>
        <taxon>Basidiobolus</taxon>
    </lineage>
</organism>
<sequence length="186" mass="21048">MNHSDNHKPKVCVVGADCFLGLRLCSYLLSRSHRPFEKVQAVVKDNHLNDRLEGFGCSVVKADFGNQEALNSCFQGFDWVVILPWPQPERVKLALLCVEASDIVHVPNIICFTYVGVDSQLDSLREFKQLEERVTQSPAQTCILRLTFLLQTLVWWRKPLLEKNVLPIPLGEGEFAPLDVSNVPSF</sequence>
<dbReference type="OrthoDB" id="10254221at2759"/>
<evidence type="ECO:0008006" key="3">
    <source>
        <dbReference type="Google" id="ProtNLM"/>
    </source>
</evidence>
<comment type="caution">
    <text evidence="1">The sequence shown here is derived from an EMBL/GenBank/DDBJ whole genome shotgun (WGS) entry which is preliminary data.</text>
</comment>
<dbReference type="AlphaFoldDB" id="A0A1Y1ZDI0"/>
<keyword evidence="2" id="KW-1185">Reference proteome</keyword>
<dbReference type="STRING" id="1314790.A0A1Y1ZDI0"/>
<dbReference type="InterPro" id="IPR036291">
    <property type="entry name" value="NAD(P)-bd_dom_sf"/>
</dbReference>
<evidence type="ECO:0000313" key="1">
    <source>
        <dbReference type="EMBL" id="ORY08301.1"/>
    </source>
</evidence>
<proteinExistence type="predicted"/>
<dbReference type="Gene3D" id="3.40.50.720">
    <property type="entry name" value="NAD(P)-binding Rossmann-like Domain"/>
    <property type="match status" value="1"/>
</dbReference>
<gene>
    <name evidence="1" type="ORF">K493DRAFT_373464</name>
</gene>